<dbReference type="SUPFAM" id="SSF53335">
    <property type="entry name" value="S-adenosyl-L-methionine-dependent methyltransferases"/>
    <property type="match status" value="1"/>
</dbReference>
<dbReference type="EMBL" id="JBITYG010000016">
    <property type="protein sequence ID" value="MFI9106150.1"/>
    <property type="molecule type" value="Genomic_DNA"/>
</dbReference>
<name>A0ABW8CI60_9ACTN</name>
<evidence type="ECO:0000313" key="2">
    <source>
        <dbReference type="EMBL" id="MFI9106150.1"/>
    </source>
</evidence>
<protein>
    <submittedName>
        <fullName evidence="2">Class I SAM-dependent methyltransferase</fullName>
        <ecNumber evidence="2">2.1.1.-</ecNumber>
    </submittedName>
</protein>
<feature type="domain" description="Methyltransferase" evidence="1">
    <location>
        <begin position="262"/>
        <end position="358"/>
    </location>
</feature>
<dbReference type="PANTHER" id="PTHR43591:SF24">
    <property type="entry name" value="2-METHOXY-6-POLYPRENYL-1,4-BENZOQUINOL METHYLASE, MITOCHONDRIAL"/>
    <property type="match status" value="1"/>
</dbReference>
<dbReference type="EC" id="2.1.1.-" evidence="2"/>
<evidence type="ECO:0000313" key="3">
    <source>
        <dbReference type="Proteomes" id="UP001614394"/>
    </source>
</evidence>
<dbReference type="RefSeq" id="WP_399657407.1">
    <property type="nucleotide sequence ID" value="NZ_JBITYG010000016.1"/>
</dbReference>
<keyword evidence="2" id="KW-0808">Transferase</keyword>
<dbReference type="CDD" id="cd02440">
    <property type="entry name" value="AdoMet_MTases"/>
    <property type="match status" value="1"/>
</dbReference>
<dbReference type="InterPro" id="IPR029063">
    <property type="entry name" value="SAM-dependent_MTases_sf"/>
</dbReference>
<keyword evidence="2" id="KW-0489">Methyltransferase</keyword>
<dbReference type="GO" id="GO:0008168">
    <property type="term" value="F:methyltransferase activity"/>
    <property type="evidence" value="ECO:0007669"/>
    <property type="project" value="UniProtKB-KW"/>
</dbReference>
<dbReference type="InterPro" id="IPR041698">
    <property type="entry name" value="Methyltransf_25"/>
</dbReference>
<dbReference type="Pfam" id="PF13649">
    <property type="entry name" value="Methyltransf_25"/>
    <property type="match status" value="1"/>
</dbReference>
<comment type="caution">
    <text evidence="2">The sequence shown here is derived from an EMBL/GenBank/DDBJ whole genome shotgun (WGS) entry which is preliminary data.</text>
</comment>
<dbReference type="PANTHER" id="PTHR43591">
    <property type="entry name" value="METHYLTRANSFERASE"/>
    <property type="match status" value="1"/>
</dbReference>
<evidence type="ECO:0000259" key="1">
    <source>
        <dbReference type="Pfam" id="PF13649"/>
    </source>
</evidence>
<dbReference type="Proteomes" id="UP001614394">
    <property type="component" value="Unassembled WGS sequence"/>
</dbReference>
<gene>
    <name evidence="2" type="ORF">ACIGXA_37160</name>
</gene>
<organism evidence="2 3">
    <name type="scientific">Streptomyces fildesensis</name>
    <dbReference type="NCBI Taxonomy" id="375757"/>
    <lineage>
        <taxon>Bacteria</taxon>
        <taxon>Bacillati</taxon>
        <taxon>Actinomycetota</taxon>
        <taxon>Actinomycetes</taxon>
        <taxon>Kitasatosporales</taxon>
        <taxon>Streptomycetaceae</taxon>
        <taxon>Streptomyces</taxon>
    </lineage>
</organism>
<proteinExistence type="predicted"/>
<sequence>MTDRPGLPEDLDRPERMWERGAVLALMDAVSTLGAEYFLSDDGLTCHHSNGSWTLNLLPDGGRAFFHGQDVDCSDTTYAGDEPVDVLVGAPDWLPKDMLRELVDGYELGYLYWWEDGKWARAAYPDFVEDDGLIASCDRGVLDSAALLENFDTSDGERAEFAERFIARVAERSVDTALLRELMRPHRYPSDKERESLLAAAEALALRLGVAAPADSSGTRVQEVAARYDELAEGYDRTGPPFYALAGQILVDAMELTPGGHVLDAGCGRGACLFPAAAAVGTDGRAVGVDISPGMVRATAAEAAARGLSQVEVLVGDAAAPEFAAGTFSAVTSGFVLRQLTDVAAVLRSYGRLLRPAGTVGICDFVPGFPSEWAEVERVLAPAAPVEESLAGHLTAAGFTGVREEDRTVELTFAGPAQWWDYLPWSVHRARVMDLSPEQREHARAAACAAARRLCAPDGSLVMPVRIRCTIATRAQELPTPATDAA</sequence>
<keyword evidence="3" id="KW-1185">Reference proteome</keyword>
<dbReference type="Gene3D" id="3.40.50.150">
    <property type="entry name" value="Vaccinia Virus protein VP39"/>
    <property type="match status" value="1"/>
</dbReference>
<reference evidence="2 3" key="1">
    <citation type="submission" date="2024-10" db="EMBL/GenBank/DDBJ databases">
        <title>The Natural Products Discovery Center: Release of the First 8490 Sequenced Strains for Exploring Actinobacteria Biosynthetic Diversity.</title>
        <authorList>
            <person name="Kalkreuter E."/>
            <person name="Kautsar S.A."/>
            <person name="Yang D."/>
            <person name="Bader C.D."/>
            <person name="Teijaro C.N."/>
            <person name="Fluegel L."/>
            <person name="Davis C.M."/>
            <person name="Simpson J.R."/>
            <person name="Lauterbach L."/>
            <person name="Steele A.D."/>
            <person name="Gui C."/>
            <person name="Meng S."/>
            <person name="Li G."/>
            <person name="Viehrig K."/>
            <person name="Ye F."/>
            <person name="Su P."/>
            <person name="Kiefer A.F."/>
            <person name="Nichols A."/>
            <person name="Cepeda A.J."/>
            <person name="Yan W."/>
            <person name="Fan B."/>
            <person name="Jiang Y."/>
            <person name="Adhikari A."/>
            <person name="Zheng C.-J."/>
            <person name="Schuster L."/>
            <person name="Cowan T.M."/>
            <person name="Smanski M.J."/>
            <person name="Chevrette M.G."/>
            <person name="De Carvalho L.P.S."/>
            <person name="Shen B."/>
        </authorList>
    </citation>
    <scope>NUCLEOTIDE SEQUENCE [LARGE SCALE GENOMIC DNA]</scope>
    <source>
        <strain evidence="2 3">NPDC053399</strain>
    </source>
</reference>
<accession>A0ABW8CI60</accession>
<dbReference type="GO" id="GO:0032259">
    <property type="term" value="P:methylation"/>
    <property type="evidence" value="ECO:0007669"/>
    <property type="project" value="UniProtKB-KW"/>
</dbReference>